<dbReference type="Gene3D" id="3.60.21.10">
    <property type="match status" value="1"/>
</dbReference>
<sequence length="219" mass="24566">MSHCLNIDVHGEQLWLLGDKALYWPARRVMLVADVHIGKAAAFRAQHLPVPRGTTQSTLQRLDRLLTSYPCEELIVLGDFLHARTGRAAATLERVRQWRERHARLKITLIRGNHDLHAGDPPEGLRIDVLDGPLLLGPFALQHEPEPHATHLVLAGHVHPVYVLRGRARQRLRLPCFVIGERLGLLPAFGDFTGGWAVQPQPGERVYLTADAQVWPVKP</sequence>
<dbReference type="NCBIfam" id="TIGR04123">
    <property type="entry name" value="P_estr_lig_assc"/>
    <property type="match status" value="1"/>
</dbReference>
<evidence type="ECO:0000313" key="2">
    <source>
        <dbReference type="EMBL" id="ROQ51470.1"/>
    </source>
</evidence>
<dbReference type="EMBL" id="RJUR01000012">
    <property type="protein sequence ID" value="ROQ51470.1"/>
    <property type="molecule type" value="Genomic_DNA"/>
</dbReference>
<accession>A0A9X8EIV8</accession>
<dbReference type="GO" id="GO:0016787">
    <property type="term" value="F:hydrolase activity"/>
    <property type="evidence" value="ECO:0007669"/>
    <property type="project" value="InterPro"/>
</dbReference>
<dbReference type="Pfam" id="PF00149">
    <property type="entry name" value="Metallophos"/>
    <property type="match status" value="1"/>
</dbReference>
<protein>
    <submittedName>
        <fullName evidence="2">Phosphoesterase</fullName>
    </submittedName>
</protein>
<comment type="caution">
    <text evidence="2">The sequence shown here is derived from an EMBL/GenBank/DDBJ whole genome shotgun (WGS) entry which is preliminary data.</text>
</comment>
<dbReference type="PIRSF" id="PIRSF000887">
    <property type="entry name" value="Pesterase_MJ0037"/>
    <property type="match status" value="1"/>
</dbReference>
<dbReference type="InterPro" id="IPR024173">
    <property type="entry name" value="Pesterase_MJ0037-like"/>
</dbReference>
<dbReference type="InterPro" id="IPR026336">
    <property type="entry name" value="PdeM-like"/>
</dbReference>
<dbReference type="OrthoDB" id="9795838at2"/>
<reference evidence="2 3" key="1">
    <citation type="submission" date="2018-11" db="EMBL/GenBank/DDBJ databases">
        <title>Genomic analyses of the natural microbiome of Caenorhabditis elegans.</title>
        <authorList>
            <person name="Samuel B."/>
        </authorList>
    </citation>
    <scope>NUCLEOTIDE SEQUENCE [LARGE SCALE GENOMIC DNA]</scope>
    <source>
        <strain evidence="2 3">BIGb0473</strain>
    </source>
</reference>
<dbReference type="Proteomes" id="UP000269115">
    <property type="component" value="Unassembled WGS sequence"/>
</dbReference>
<organism evidence="2 3">
    <name type="scientific">Pseudomonas putida</name>
    <name type="common">Arthrobacter siderocapsulatus</name>
    <dbReference type="NCBI Taxonomy" id="303"/>
    <lineage>
        <taxon>Bacteria</taxon>
        <taxon>Pseudomonadati</taxon>
        <taxon>Pseudomonadota</taxon>
        <taxon>Gammaproteobacteria</taxon>
        <taxon>Pseudomonadales</taxon>
        <taxon>Pseudomonadaceae</taxon>
        <taxon>Pseudomonas</taxon>
    </lineage>
</organism>
<dbReference type="InterPro" id="IPR004843">
    <property type="entry name" value="Calcineurin-like_PHP"/>
</dbReference>
<dbReference type="AlphaFoldDB" id="A0A9X8EIV8"/>
<evidence type="ECO:0000259" key="1">
    <source>
        <dbReference type="Pfam" id="PF00149"/>
    </source>
</evidence>
<evidence type="ECO:0000313" key="3">
    <source>
        <dbReference type="Proteomes" id="UP000269115"/>
    </source>
</evidence>
<name>A0A9X8EIV8_PSEPU</name>
<dbReference type="RefSeq" id="WP_123752796.1">
    <property type="nucleotide sequence ID" value="NZ_LKGZ01000012.1"/>
</dbReference>
<dbReference type="SUPFAM" id="SSF56300">
    <property type="entry name" value="Metallo-dependent phosphatases"/>
    <property type="match status" value="1"/>
</dbReference>
<gene>
    <name evidence="2" type="ORF">EDF85_1937</name>
</gene>
<dbReference type="InterPro" id="IPR029052">
    <property type="entry name" value="Metallo-depent_PP-like"/>
</dbReference>
<dbReference type="PANTHER" id="PTHR39323:SF1">
    <property type="entry name" value="BLR1149 PROTEIN"/>
    <property type="match status" value="1"/>
</dbReference>
<dbReference type="CDD" id="cd07391">
    <property type="entry name" value="MPP_PF1019"/>
    <property type="match status" value="1"/>
</dbReference>
<feature type="domain" description="Calcineurin-like phosphoesterase" evidence="1">
    <location>
        <begin position="28"/>
        <end position="118"/>
    </location>
</feature>
<proteinExistence type="predicted"/>
<dbReference type="PANTHER" id="PTHR39323">
    <property type="entry name" value="BLR1149 PROTEIN"/>
    <property type="match status" value="1"/>
</dbReference>